<organism evidence="1 2">
    <name type="scientific">Xylaria curta</name>
    <dbReference type="NCBI Taxonomy" id="42375"/>
    <lineage>
        <taxon>Eukaryota</taxon>
        <taxon>Fungi</taxon>
        <taxon>Dikarya</taxon>
        <taxon>Ascomycota</taxon>
        <taxon>Pezizomycotina</taxon>
        <taxon>Sordariomycetes</taxon>
        <taxon>Xylariomycetidae</taxon>
        <taxon>Xylariales</taxon>
        <taxon>Xylariaceae</taxon>
        <taxon>Xylaria</taxon>
    </lineage>
</organism>
<gene>
    <name evidence="1" type="ORF">NUW58_g5771</name>
</gene>
<evidence type="ECO:0000313" key="2">
    <source>
        <dbReference type="Proteomes" id="UP001143856"/>
    </source>
</evidence>
<comment type="caution">
    <text evidence="1">The sequence shown here is derived from an EMBL/GenBank/DDBJ whole genome shotgun (WGS) entry which is preliminary data.</text>
</comment>
<accession>A0ACC1P0I5</accession>
<dbReference type="EMBL" id="JAPDGR010001185">
    <property type="protein sequence ID" value="KAJ2984991.1"/>
    <property type="molecule type" value="Genomic_DNA"/>
</dbReference>
<dbReference type="Proteomes" id="UP001143856">
    <property type="component" value="Unassembled WGS sequence"/>
</dbReference>
<proteinExistence type="predicted"/>
<evidence type="ECO:0000313" key="1">
    <source>
        <dbReference type="EMBL" id="KAJ2984991.1"/>
    </source>
</evidence>
<name>A0ACC1P0I5_9PEZI</name>
<keyword evidence="2" id="KW-1185">Reference proteome</keyword>
<protein>
    <submittedName>
        <fullName evidence="1">Uncharacterized protein</fullName>
    </submittedName>
</protein>
<sequence>MPPEERTLSSLETDIWNTHKSIIQKLYVEEKKTLKQVKETMELHHGFPSFPLSTYGTKLRDQLNLPKKLKKRDWPVVYRHYQRRQAEGKQTHMYNNNASATRCDAQDAATAFPAPQLQQLLSVGSNVASDSKPEQHGNSWYLTVSLTHTSYSISLTTGYEPVALASGPQQSFTLTIPFTESSGSKSSQSAGFYPQLSLMCLENIPWLALRKTLLRSSEPTPAATPSPRSVVHGVEYAMHHTFTLPIPTSTELSTQFDPLHTLAKVVYIISNNLVASRIDSTETSAELFNLLRRMPQRLVLDLWDSNLLSVQAAREGIARLISSSKREGFISFMNLVLYRPAWILSYGQVYLSVAVSKRCIDIVRSLLQLGVRADEPLPEWALQIPHRVLPAIFEAVACRDVECLELLVDDCDINSTVLTVDYTGFSSSFSSSSLVLLNMMDYYECFDTRNWKLGFHLASLNILLQHGANVDLLLPENHARESETTQYILENEIQPPMARSILEQCYYYDKRMYSQLVPFSSRLEVGLYRDETCLVAATGVSTLLEYLDSRPGVDATFLESVLAEQFFLYTDRIDSAVVLTLLEFGVAISTSTPDKCFTTFLRQIVRKAAIFGFHEGYVLIMQILLRNGATLDSKVLAFAVENEGTRILELMLTFGADFRQEGAKALYTAARRNNFAAVAWLLNRGVDINAGVKTLHYDLTKTSYTSIMVATLIGESDAEAPQKTELRVPNSISYDMTKYLMQHGAKLWAGSPNSGPYTALRAILRDVGDNPQTFNIVSFILSHGKLLRDLPKSGFHLLESSLQDHCPWSATHPRSRIFEFLWEHGAPVYPGAALARLIFSRAPRQLILNVMDAGADINAYTPDDPRPYDAIQAASH</sequence>
<reference evidence="1" key="1">
    <citation type="submission" date="2022-10" db="EMBL/GenBank/DDBJ databases">
        <title>Genome Sequence of Xylaria curta.</title>
        <authorList>
            <person name="Buettner E."/>
        </authorList>
    </citation>
    <scope>NUCLEOTIDE SEQUENCE</scope>
    <source>
        <strain evidence="1">Babe10</strain>
    </source>
</reference>